<keyword evidence="3" id="KW-1185">Reference proteome</keyword>
<dbReference type="EMBL" id="JYDT01001442">
    <property type="protein sequence ID" value="KRY64658.1"/>
    <property type="molecule type" value="Genomic_DNA"/>
</dbReference>
<dbReference type="Proteomes" id="UP000054995">
    <property type="component" value="Unassembled WGS sequence"/>
</dbReference>
<accession>A0A0V1DU40</accession>
<name>A0A0V1DU40_TRIPS</name>
<feature type="region of interest" description="Disordered" evidence="1">
    <location>
        <begin position="16"/>
        <end position="40"/>
    </location>
</feature>
<protein>
    <submittedName>
        <fullName evidence="2">Uncharacterized protein</fullName>
    </submittedName>
</protein>
<evidence type="ECO:0000256" key="1">
    <source>
        <dbReference type="SAM" id="MobiDB-lite"/>
    </source>
</evidence>
<comment type="caution">
    <text evidence="2">The sequence shown here is derived from an EMBL/GenBank/DDBJ whole genome shotgun (WGS) entry which is preliminary data.</text>
</comment>
<dbReference type="AlphaFoldDB" id="A0A0V1DU40"/>
<reference evidence="2 3" key="1">
    <citation type="submission" date="2015-01" db="EMBL/GenBank/DDBJ databases">
        <title>Evolution of Trichinella species and genotypes.</title>
        <authorList>
            <person name="Korhonen P.K."/>
            <person name="Edoardo P."/>
            <person name="Giuseppe L.R."/>
            <person name="Gasser R.B."/>
        </authorList>
    </citation>
    <scope>NUCLEOTIDE SEQUENCE [LARGE SCALE GENOMIC DNA]</scope>
    <source>
        <strain evidence="2">ISS470</strain>
    </source>
</reference>
<gene>
    <name evidence="2" type="ORF">T4D_6827</name>
</gene>
<proteinExistence type="predicted"/>
<organism evidence="2 3">
    <name type="scientific">Trichinella pseudospiralis</name>
    <name type="common">Parasitic roundworm</name>
    <dbReference type="NCBI Taxonomy" id="6337"/>
    <lineage>
        <taxon>Eukaryota</taxon>
        <taxon>Metazoa</taxon>
        <taxon>Ecdysozoa</taxon>
        <taxon>Nematoda</taxon>
        <taxon>Enoplea</taxon>
        <taxon>Dorylaimia</taxon>
        <taxon>Trichinellida</taxon>
        <taxon>Trichinellidae</taxon>
        <taxon>Trichinella</taxon>
    </lineage>
</organism>
<evidence type="ECO:0000313" key="2">
    <source>
        <dbReference type="EMBL" id="KRY64658.1"/>
    </source>
</evidence>
<sequence>MLTVIYWMEHRVPNEGARESTQGAKGVCNPIAEDGLVGHQ</sequence>
<evidence type="ECO:0000313" key="3">
    <source>
        <dbReference type="Proteomes" id="UP000054995"/>
    </source>
</evidence>